<protein>
    <recommendedName>
        <fullName evidence="1">glutathione transferase</fullName>
        <ecNumber evidence="1">2.5.1.18</ecNumber>
    </recommendedName>
</protein>
<evidence type="ECO:0000256" key="2">
    <source>
        <dbReference type="ARBA" id="ARBA00022679"/>
    </source>
</evidence>
<accession>A0ABQ7QXH2</accession>
<dbReference type="SFLD" id="SFLDG01205">
    <property type="entry name" value="AMPS.1"/>
    <property type="match status" value="1"/>
</dbReference>
<evidence type="ECO:0000256" key="4">
    <source>
        <dbReference type="ARBA" id="ARBA00047960"/>
    </source>
</evidence>
<dbReference type="EMBL" id="JAHIBW010000006">
    <property type="protein sequence ID" value="KAG7309731.1"/>
    <property type="molecule type" value="Genomic_DNA"/>
</dbReference>
<dbReference type="PROSITE" id="PS50404">
    <property type="entry name" value="GST_NTER"/>
    <property type="match status" value="1"/>
</dbReference>
<feature type="domain" description="GST C-terminal" evidence="6">
    <location>
        <begin position="82"/>
        <end position="204"/>
    </location>
</feature>
<dbReference type="InterPro" id="IPR010987">
    <property type="entry name" value="Glutathione-S-Trfase_C-like"/>
</dbReference>
<dbReference type="Proteomes" id="UP000823941">
    <property type="component" value="Chromosome 6"/>
</dbReference>
<comment type="catalytic activity">
    <reaction evidence="4">
        <text>RX + glutathione = an S-substituted glutathione + a halide anion + H(+)</text>
        <dbReference type="Rhea" id="RHEA:16437"/>
        <dbReference type="ChEBI" id="CHEBI:15378"/>
        <dbReference type="ChEBI" id="CHEBI:16042"/>
        <dbReference type="ChEBI" id="CHEBI:17792"/>
        <dbReference type="ChEBI" id="CHEBI:57925"/>
        <dbReference type="ChEBI" id="CHEBI:90779"/>
        <dbReference type="EC" id="2.5.1.18"/>
    </reaction>
</comment>
<dbReference type="SUPFAM" id="SSF52833">
    <property type="entry name" value="Thioredoxin-like"/>
    <property type="match status" value="1"/>
</dbReference>
<name>A0ABQ7QXH2_PLUXY</name>
<dbReference type="Gene3D" id="3.40.30.10">
    <property type="entry name" value="Glutaredoxin"/>
    <property type="match status" value="1"/>
</dbReference>
<keyword evidence="8" id="KW-1185">Reference proteome</keyword>
<dbReference type="SFLD" id="SFLDG00363">
    <property type="entry name" value="AMPS_(cytGST):_Alpha-__Mu-__Pi"/>
    <property type="match status" value="1"/>
</dbReference>
<dbReference type="PROSITE" id="PS50405">
    <property type="entry name" value="GST_CTER"/>
    <property type="match status" value="1"/>
</dbReference>
<evidence type="ECO:0000259" key="6">
    <source>
        <dbReference type="PROSITE" id="PS50405"/>
    </source>
</evidence>
<dbReference type="EC" id="2.5.1.18" evidence="1"/>
<dbReference type="InterPro" id="IPR040079">
    <property type="entry name" value="Glutathione_S-Trfase"/>
</dbReference>
<dbReference type="PANTHER" id="PTHR11571">
    <property type="entry name" value="GLUTATHIONE S-TRANSFERASE"/>
    <property type="match status" value="1"/>
</dbReference>
<dbReference type="SUPFAM" id="SSF47616">
    <property type="entry name" value="GST C-terminal domain-like"/>
    <property type="match status" value="1"/>
</dbReference>
<reference evidence="7 8" key="1">
    <citation type="submission" date="2021-06" db="EMBL/GenBank/DDBJ databases">
        <title>A haploid diamondback moth (Plutella xylostella L.) genome assembly resolves 31 chromosomes and identifies a diamide resistance mutation.</title>
        <authorList>
            <person name="Ward C.M."/>
            <person name="Perry K.D."/>
            <person name="Baker G."/>
            <person name="Powis K."/>
            <person name="Heckel D.G."/>
            <person name="Baxter S.W."/>
        </authorList>
    </citation>
    <scope>NUCLEOTIDE SEQUENCE [LARGE SCALE GENOMIC DNA]</scope>
    <source>
        <strain evidence="7 8">LV</strain>
        <tissue evidence="7">Single pupa</tissue>
    </source>
</reference>
<dbReference type="Gene3D" id="1.20.1050.10">
    <property type="match status" value="1"/>
</dbReference>
<dbReference type="CDD" id="cd03039">
    <property type="entry name" value="GST_N_Sigma_like"/>
    <property type="match status" value="1"/>
</dbReference>
<dbReference type="InterPro" id="IPR036249">
    <property type="entry name" value="Thioredoxin-like_sf"/>
</dbReference>
<keyword evidence="2" id="KW-0808">Transferase</keyword>
<comment type="caution">
    <text evidence="7">The sequence shown here is derived from an EMBL/GenBank/DDBJ whole genome shotgun (WGS) entry which is preliminary data.</text>
</comment>
<dbReference type="SFLD" id="SFLDS00019">
    <property type="entry name" value="Glutathione_Transferase_(cytos"/>
    <property type="match status" value="1"/>
</dbReference>
<dbReference type="InterPro" id="IPR036282">
    <property type="entry name" value="Glutathione-S-Trfase_C_sf"/>
</dbReference>
<dbReference type="InterPro" id="IPR004046">
    <property type="entry name" value="GST_C"/>
</dbReference>
<dbReference type="Pfam" id="PF14497">
    <property type="entry name" value="GST_C_3"/>
    <property type="match status" value="1"/>
</dbReference>
<dbReference type="PANTHER" id="PTHR11571:SF224">
    <property type="entry name" value="HEMATOPOIETIC PROSTAGLANDIN D SYNTHASE"/>
    <property type="match status" value="1"/>
</dbReference>
<evidence type="ECO:0000259" key="5">
    <source>
        <dbReference type="PROSITE" id="PS50404"/>
    </source>
</evidence>
<evidence type="ECO:0000313" key="7">
    <source>
        <dbReference type="EMBL" id="KAG7309731.1"/>
    </source>
</evidence>
<evidence type="ECO:0000256" key="1">
    <source>
        <dbReference type="ARBA" id="ARBA00012452"/>
    </source>
</evidence>
<organism evidence="7 8">
    <name type="scientific">Plutella xylostella</name>
    <name type="common">Diamondback moth</name>
    <name type="synonym">Plutella maculipennis</name>
    <dbReference type="NCBI Taxonomy" id="51655"/>
    <lineage>
        <taxon>Eukaryota</taxon>
        <taxon>Metazoa</taxon>
        <taxon>Ecdysozoa</taxon>
        <taxon>Arthropoda</taxon>
        <taxon>Hexapoda</taxon>
        <taxon>Insecta</taxon>
        <taxon>Pterygota</taxon>
        <taxon>Neoptera</taxon>
        <taxon>Endopterygota</taxon>
        <taxon>Lepidoptera</taxon>
        <taxon>Glossata</taxon>
        <taxon>Ditrysia</taxon>
        <taxon>Yponomeutoidea</taxon>
        <taxon>Plutellidae</taxon>
        <taxon>Plutella</taxon>
    </lineage>
</organism>
<comment type="similarity">
    <text evidence="3">Belongs to the GST superfamily. Sigma family.</text>
</comment>
<gene>
    <name evidence="7" type="ORF">JYU34_004227</name>
</gene>
<dbReference type="CDD" id="cd03192">
    <property type="entry name" value="GST_C_Sigma_like"/>
    <property type="match status" value="1"/>
</dbReference>
<sequence length="204" mass="23661">MAKKLHYFDVNGIGESIRYILHYGGQKFEDVRYQISGWPDKKVKDALPFGQLPLYEEGDRSLHQSLAIARYVASQSKLLPNDLWEQAVVDSYVMTIYDFWFTKVIPFVKETDAAKKATLKKEILDESIHFFFSRFDKVLKEHNGFFIGKLTWAEFILVGIIEAGNLFLDYEIEKNYPHVKAVVQKVLSLPGVKEYIAKRKVYAL</sequence>
<feature type="domain" description="GST N-terminal" evidence="5">
    <location>
        <begin position="1"/>
        <end position="80"/>
    </location>
</feature>
<proteinExistence type="inferred from homology"/>
<dbReference type="Pfam" id="PF02798">
    <property type="entry name" value="GST_N"/>
    <property type="match status" value="1"/>
</dbReference>
<evidence type="ECO:0000256" key="3">
    <source>
        <dbReference type="ARBA" id="ARBA00038317"/>
    </source>
</evidence>
<dbReference type="InterPro" id="IPR004045">
    <property type="entry name" value="Glutathione_S-Trfase_N"/>
</dbReference>
<dbReference type="InterPro" id="IPR050213">
    <property type="entry name" value="GST_superfamily"/>
</dbReference>
<evidence type="ECO:0000313" key="8">
    <source>
        <dbReference type="Proteomes" id="UP000823941"/>
    </source>
</evidence>